<dbReference type="Pfam" id="PF00082">
    <property type="entry name" value="Peptidase_S8"/>
    <property type="match status" value="1"/>
</dbReference>
<evidence type="ECO:0000256" key="3">
    <source>
        <dbReference type="ARBA" id="ARBA00022801"/>
    </source>
</evidence>
<sequence>MLTPLRITAILMGMCGLLSACEARLEPGAAQVPQEGTQSAALAAPQGSSSKLLKAKEHGIPGRYIVVLEDKGTRNLQGAPMEVRKVSDVLARAHGGSVRRVYAHALRAFTVSMTEEEAQRMSEDPSVRYVEQERIFKVSGVQQFPISWGLDRVDQRPPTLDDLYTYEYTGAGVHAYIVDTGIRSTHQEFAGRMGNGFDAVGDGLGTEDCRGHGTHVAGTVGGTLSGVAKEVTLHSVRVITCSGEGTLEQVIAGIDWISANHVKPAVVNMSIGSEADQAVDDAVTGSIGYGLTYVVAAGNESVNACIRSPARTPLAITVGAISELDSMSFFSNYGGCVDLFAPGETITSAWYTGDSEFYDLDGTSMATPHVSGAVALFLEGHPNATPDEVAEEIVARGTRNLLTDLGNGSPNVLLHTACMGSTDSVPPRVELTAPAEGATLSGLVQLQAIASDNLGVSKVEFYLNGKLIGTASAAPFEITWDSTEEDNGPSTLSVRAFDNGCNSQEASIAVTLHNAGKASFDPNLLAPVCLGTGTQCDSGTLLNGRGPLMGPELNTPNTLGGSCPDGLEGWYQIDPSIERIRIVHDGGSLLSPGKQVRVEVSFFASYEPFFERLDLFSASDARNPVWAQFASLVPKDIGANLMSTSFIIPAGSSLQAVRAVYRFGGSPSACPMGNIDEADDLAFTVIEETDTAPPTATLTSPAAGSSVKGTVTLVGTASDNFAVTRVEFYDGDTLVGTDSSVPYSTTWDTKATQNGSHSLTARAYDSAGFVGVSPAVSVTVNNDVTPPTVAFAAPAAGATVSGTLTLNVTATDNVGVTKVEFYDGATLLATDATSPYTFSWATRTVPNGTHVLTAKGYDSSGNVGTVERTVTIDNDFTPPTATVTAPAEGASVSGTVAFTATATDDRSTLSRVEFYLDGTLLGTDTSAPFSINYNTRLQANGVKVLTAKAYDSWSNVGTSAPVSVTFDNDFTPPTVTLTAPTEGTSLIGTIILSATAADERSAMSRVEFYLGTTLIGSDSSAPYSINYNTRQQANGAKVLTAKAYDAVGNAGTSVPVNVVIDNDYAAPTVAVTGLAEGAALTGTLTFTATATDERSTLSRVDFYADTTLIGSDTTSPYSISYNTRQLANGAKVITAKAYDTWNNVGTSAPVNVTFDNDFAAPTVALTSPTDGAPVSDTLTLSATASDDRSTVSKVEFYVGNTLIGYDTTSPYSLSYNTRLQTTNGAKVLTAKAYDSWNNVSISAPVNVTFDNDFVAPAVTLTLPAEGSTVSETLTLSATASDDKTAISKVEFYVGTSRLATVTTPPYTYSYNTRLLANGAKVLTAKAYDAWNNVGTSAAVNVTFDNDFTGPTVALTEPSEGATLRDTVTFSATASDDRTAVSKVEFYVGTSRLATVTTAPYTYSYNTRLLANGAKVLTAKAYDAWNNVTTSAAVNVTFDNDFTAPTASVTSPANGATVSGVVPITCAASDNWGVISKVEIYTNSTLLGTVTTAPYTVNWDTTKAVTTNWPVRCRAFDPAGNSAYSPSVTVTVTR</sequence>
<dbReference type="Gene3D" id="3.40.50.200">
    <property type="entry name" value="Peptidase S8/S53 domain"/>
    <property type="match status" value="1"/>
</dbReference>
<dbReference type="PANTHER" id="PTHR43806">
    <property type="entry name" value="PEPTIDASE S8"/>
    <property type="match status" value="1"/>
</dbReference>
<dbReference type="InterPro" id="IPR050131">
    <property type="entry name" value="Peptidase_S8_subtilisin-like"/>
</dbReference>
<evidence type="ECO:0000313" key="10">
    <source>
        <dbReference type="EMBL" id="KFE60805.1"/>
    </source>
</evidence>
<dbReference type="InterPro" id="IPR023827">
    <property type="entry name" value="Peptidase_S8_Asp-AS"/>
</dbReference>
<evidence type="ECO:0000256" key="4">
    <source>
        <dbReference type="ARBA" id="ARBA00022825"/>
    </source>
</evidence>
<dbReference type="RefSeq" id="WP_063769310.1">
    <property type="nucleotide sequence ID" value="NZ_JMCB01000028.1"/>
</dbReference>
<dbReference type="InterPro" id="IPR034193">
    <property type="entry name" value="PCSK9_ProteinaseK-like"/>
</dbReference>
<keyword evidence="2 5" id="KW-0645">Protease</keyword>
<feature type="active site" description="Charge relay system" evidence="5">
    <location>
        <position position="212"/>
    </location>
</feature>
<feature type="domain" description="Inhibitor I9" evidence="9">
    <location>
        <begin position="63"/>
        <end position="137"/>
    </location>
</feature>
<dbReference type="InterPro" id="IPR000209">
    <property type="entry name" value="Peptidase_S8/S53_dom"/>
</dbReference>
<protein>
    <recommendedName>
        <fullName evidence="12">Alkaline serine exoprotease A</fullName>
    </recommendedName>
</protein>
<dbReference type="PANTHER" id="PTHR43806:SF11">
    <property type="entry name" value="CEREVISIN-RELATED"/>
    <property type="match status" value="1"/>
</dbReference>
<evidence type="ECO:0000313" key="11">
    <source>
        <dbReference type="Proteomes" id="UP000028725"/>
    </source>
</evidence>
<evidence type="ECO:0008006" key="12">
    <source>
        <dbReference type="Google" id="ProtNLM"/>
    </source>
</evidence>
<dbReference type="InterPro" id="IPR015500">
    <property type="entry name" value="Peptidase_S8_subtilisin-rel"/>
</dbReference>
<comment type="similarity">
    <text evidence="1 5 6">Belongs to the peptidase S8 family.</text>
</comment>
<comment type="caution">
    <text evidence="10">The sequence shown here is derived from an EMBL/GenBank/DDBJ whole genome shotgun (WGS) entry which is preliminary data.</text>
</comment>
<evidence type="ECO:0000256" key="5">
    <source>
        <dbReference type="PROSITE-ProRule" id="PRU01240"/>
    </source>
</evidence>
<dbReference type="FunFam" id="3.40.50.200:FF:000014">
    <property type="entry name" value="Proteinase K"/>
    <property type="match status" value="1"/>
</dbReference>
<dbReference type="PROSITE" id="PS00136">
    <property type="entry name" value="SUBTILASE_ASP"/>
    <property type="match status" value="1"/>
</dbReference>
<evidence type="ECO:0000256" key="6">
    <source>
        <dbReference type="RuleBase" id="RU003355"/>
    </source>
</evidence>
<dbReference type="Gene3D" id="3.30.70.80">
    <property type="entry name" value="Peptidase S8 propeptide/proteinase inhibitor I9"/>
    <property type="match status" value="1"/>
</dbReference>
<feature type="chain" id="PRO_5001799289" description="Alkaline serine exoprotease A" evidence="7">
    <location>
        <begin position="21"/>
        <end position="1533"/>
    </location>
</feature>
<proteinExistence type="inferred from homology"/>
<dbReference type="Gene3D" id="2.60.40.10">
    <property type="entry name" value="Immunoglobulins"/>
    <property type="match status" value="10"/>
</dbReference>
<gene>
    <name evidence="10" type="ORF">DB31_4718</name>
</gene>
<dbReference type="EMBL" id="JMCB01000028">
    <property type="protein sequence ID" value="KFE60805.1"/>
    <property type="molecule type" value="Genomic_DNA"/>
</dbReference>
<evidence type="ECO:0000259" key="9">
    <source>
        <dbReference type="Pfam" id="PF05922"/>
    </source>
</evidence>
<feature type="active site" description="Charge relay system" evidence="5">
    <location>
        <position position="364"/>
    </location>
</feature>
<dbReference type="OrthoDB" id="9803398at2"/>
<keyword evidence="4 5" id="KW-0720">Serine protease</keyword>
<dbReference type="GO" id="GO:0005615">
    <property type="term" value="C:extracellular space"/>
    <property type="evidence" value="ECO:0007669"/>
    <property type="project" value="TreeGrafter"/>
</dbReference>
<dbReference type="GO" id="GO:0004252">
    <property type="term" value="F:serine-type endopeptidase activity"/>
    <property type="evidence" value="ECO:0007669"/>
    <property type="project" value="UniProtKB-UniRule"/>
</dbReference>
<dbReference type="SUPFAM" id="SSF52743">
    <property type="entry name" value="Subtilisin-like"/>
    <property type="match status" value="1"/>
</dbReference>
<dbReference type="InterPro" id="IPR022398">
    <property type="entry name" value="Peptidase_S8_His-AS"/>
</dbReference>
<dbReference type="SUPFAM" id="SSF54897">
    <property type="entry name" value="Protease propeptides/inhibitors"/>
    <property type="match status" value="1"/>
</dbReference>
<dbReference type="InterPro" id="IPR037045">
    <property type="entry name" value="S8pro/Inhibitor_I9_sf"/>
</dbReference>
<dbReference type="PROSITE" id="PS51257">
    <property type="entry name" value="PROKAR_LIPOPROTEIN"/>
    <property type="match status" value="1"/>
</dbReference>
<dbReference type="PATRIC" id="fig|394096.3.peg.8449"/>
<accession>A0A085VZE2</accession>
<dbReference type="STRING" id="394096.DB31_4718"/>
<dbReference type="GO" id="GO:0006508">
    <property type="term" value="P:proteolysis"/>
    <property type="evidence" value="ECO:0007669"/>
    <property type="project" value="UniProtKB-KW"/>
</dbReference>
<dbReference type="PROSITE" id="PS51892">
    <property type="entry name" value="SUBTILASE"/>
    <property type="match status" value="1"/>
</dbReference>
<dbReference type="PROSITE" id="PS00137">
    <property type="entry name" value="SUBTILASE_HIS"/>
    <property type="match status" value="1"/>
</dbReference>
<evidence type="ECO:0000256" key="2">
    <source>
        <dbReference type="ARBA" id="ARBA00022670"/>
    </source>
</evidence>
<name>A0A085VZE2_9BACT</name>
<dbReference type="Pfam" id="PF17957">
    <property type="entry name" value="Big_7"/>
    <property type="match status" value="10"/>
</dbReference>
<dbReference type="CDD" id="cd04077">
    <property type="entry name" value="Peptidases_S8_PCSK9_ProteinaseK_like"/>
    <property type="match status" value="1"/>
</dbReference>
<feature type="domain" description="Peptidase S8/S53" evidence="8">
    <location>
        <begin position="176"/>
        <end position="395"/>
    </location>
</feature>
<dbReference type="InterPro" id="IPR010259">
    <property type="entry name" value="S8pro/Inhibitor_I9"/>
</dbReference>
<feature type="signal peptide" evidence="7">
    <location>
        <begin position="1"/>
        <end position="20"/>
    </location>
</feature>
<organism evidence="10 11">
    <name type="scientific">Hyalangium minutum</name>
    <dbReference type="NCBI Taxonomy" id="394096"/>
    <lineage>
        <taxon>Bacteria</taxon>
        <taxon>Pseudomonadati</taxon>
        <taxon>Myxococcota</taxon>
        <taxon>Myxococcia</taxon>
        <taxon>Myxococcales</taxon>
        <taxon>Cystobacterineae</taxon>
        <taxon>Archangiaceae</taxon>
        <taxon>Hyalangium</taxon>
    </lineage>
</organism>
<dbReference type="InterPro" id="IPR036852">
    <property type="entry name" value="Peptidase_S8/S53_dom_sf"/>
</dbReference>
<dbReference type="InterPro" id="IPR023828">
    <property type="entry name" value="Peptidase_S8_Ser-AS"/>
</dbReference>
<evidence type="ECO:0000259" key="8">
    <source>
        <dbReference type="Pfam" id="PF00082"/>
    </source>
</evidence>
<feature type="active site" description="Charge relay system" evidence="5">
    <location>
        <position position="179"/>
    </location>
</feature>
<keyword evidence="3 5" id="KW-0378">Hydrolase</keyword>
<dbReference type="InterPro" id="IPR013783">
    <property type="entry name" value="Ig-like_fold"/>
</dbReference>
<reference evidence="10 11" key="1">
    <citation type="submission" date="2014-04" db="EMBL/GenBank/DDBJ databases">
        <title>Genome assembly of Hyalangium minutum DSM 14724.</title>
        <authorList>
            <person name="Sharma G."/>
            <person name="Subramanian S."/>
        </authorList>
    </citation>
    <scope>NUCLEOTIDE SEQUENCE [LARGE SCALE GENOMIC DNA]</scope>
    <source>
        <strain evidence="10 11">DSM 14724</strain>
    </source>
</reference>
<evidence type="ECO:0000256" key="7">
    <source>
        <dbReference type="SAM" id="SignalP"/>
    </source>
</evidence>
<dbReference type="PRINTS" id="PR00723">
    <property type="entry name" value="SUBTILISIN"/>
</dbReference>
<evidence type="ECO:0000256" key="1">
    <source>
        <dbReference type="ARBA" id="ARBA00011073"/>
    </source>
</evidence>
<dbReference type="Proteomes" id="UP000028725">
    <property type="component" value="Unassembled WGS sequence"/>
</dbReference>
<dbReference type="Pfam" id="PF05922">
    <property type="entry name" value="Inhibitor_I9"/>
    <property type="match status" value="1"/>
</dbReference>
<keyword evidence="11" id="KW-1185">Reference proteome</keyword>
<keyword evidence="7" id="KW-0732">Signal</keyword>
<dbReference type="PROSITE" id="PS00138">
    <property type="entry name" value="SUBTILASE_SER"/>
    <property type="match status" value="1"/>
</dbReference>